<reference evidence="2" key="1">
    <citation type="submission" date="2022-08" db="EMBL/GenBank/DDBJ databases">
        <title>A Global Phylogenomic Analysis of the Shiitake Genus Lentinula.</title>
        <authorList>
            <consortium name="DOE Joint Genome Institute"/>
            <person name="Sierra-Patev S."/>
            <person name="Min B."/>
            <person name="Naranjo-Ortiz M."/>
            <person name="Looney B."/>
            <person name="Konkel Z."/>
            <person name="Slot J.C."/>
            <person name="Sakamoto Y."/>
            <person name="Steenwyk J.L."/>
            <person name="Rokas A."/>
            <person name="Carro J."/>
            <person name="Camarero S."/>
            <person name="Ferreira P."/>
            <person name="Molpeceres G."/>
            <person name="Ruiz-Duenas F.J."/>
            <person name="Serrano A."/>
            <person name="Henrissat B."/>
            <person name="Drula E."/>
            <person name="Hughes K.W."/>
            <person name="Mata J.L."/>
            <person name="Ishikawa N.K."/>
            <person name="Vargas-Isla R."/>
            <person name="Ushijima S."/>
            <person name="Smith C.A."/>
            <person name="Ahrendt S."/>
            <person name="Andreopoulos W."/>
            <person name="He G."/>
            <person name="Labutti K."/>
            <person name="Lipzen A."/>
            <person name="Ng V."/>
            <person name="Riley R."/>
            <person name="Sandor L."/>
            <person name="Barry K."/>
            <person name="Martinez A.T."/>
            <person name="Xiao Y."/>
            <person name="Gibbons J.G."/>
            <person name="Terashima K."/>
            <person name="Grigoriev I.V."/>
            <person name="Hibbett D.S."/>
        </authorList>
    </citation>
    <scope>NUCLEOTIDE SEQUENCE</scope>
    <source>
        <strain evidence="2">JLM2183</strain>
    </source>
</reference>
<gene>
    <name evidence="2" type="ORF">J3R30DRAFT_1422372</name>
</gene>
<feature type="region of interest" description="Disordered" evidence="1">
    <location>
        <begin position="284"/>
        <end position="343"/>
    </location>
</feature>
<dbReference type="EMBL" id="JAOTPV010000003">
    <property type="protein sequence ID" value="KAJ4485927.1"/>
    <property type="molecule type" value="Genomic_DNA"/>
</dbReference>
<dbReference type="Proteomes" id="UP001150266">
    <property type="component" value="Unassembled WGS sequence"/>
</dbReference>
<evidence type="ECO:0000313" key="3">
    <source>
        <dbReference type="Proteomes" id="UP001150266"/>
    </source>
</evidence>
<proteinExistence type="predicted"/>
<accession>A0A9W9DUA9</accession>
<keyword evidence="3" id="KW-1185">Reference proteome</keyword>
<feature type="compositionally biased region" description="Acidic residues" evidence="1">
    <location>
        <begin position="81"/>
        <end position="96"/>
    </location>
</feature>
<feature type="region of interest" description="Disordered" evidence="1">
    <location>
        <begin position="478"/>
        <end position="547"/>
    </location>
</feature>
<protein>
    <submittedName>
        <fullName evidence="2">Uncharacterized protein</fullName>
    </submittedName>
</protein>
<name>A0A9W9DUA9_9AGAR</name>
<feature type="region of interest" description="Disordered" evidence="1">
    <location>
        <begin position="387"/>
        <end position="429"/>
    </location>
</feature>
<dbReference type="AlphaFoldDB" id="A0A9W9DUA9"/>
<organism evidence="2 3">
    <name type="scientific">Lentinula aciculospora</name>
    <dbReference type="NCBI Taxonomy" id="153920"/>
    <lineage>
        <taxon>Eukaryota</taxon>
        <taxon>Fungi</taxon>
        <taxon>Dikarya</taxon>
        <taxon>Basidiomycota</taxon>
        <taxon>Agaricomycotina</taxon>
        <taxon>Agaricomycetes</taxon>
        <taxon>Agaricomycetidae</taxon>
        <taxon>Agaricales</taxon>
        <taxon>Marasmiineae</taxon>
        <taxon>Omphalotaceae</taxon>
        <taxon>Lentinula</taxon>
    </lineage>
</organism>
<dbReference type="OrthoDB" id="3266894at2759"/>
<feature type="compositionally biased region" description="Acidic residues" evidence="1">
    <location>
        <begin position="19"/>
        <end position="31"/>
    </location>
</feature>
<evidence type="ECO:0000313" key="2">
    <source>
        <dbReference type="EMBL" id="KAJ4485927.1"/>
    </source>
</evidence>
<feature type="region of interest" description="Disordered" evidence="1">
    <location>
        <begin position="81"/>
        <end position="102"/>
    </location>
</feature>
<feature type="compositionally biased region" description="Low complexity" evidence="1">
    <location>
        <begin position="394"/>
        <end position="411"/>
    </location>
</feature>
<comment type="caution">
    <text evidence="2">The sequence shown here is derived from an EMBL/GenBank/DDBJ whole genome shotgun (WGS) entry which is preliminary data.</text>
</comment>
<evidence type="ECO:0000256" key="1">
    <source>
        <dbReference type="SAM" id="MobiDB-lite"/>
    </source>
</evidence>
<sequence length="582" mass="62547">MSRPRPSVLAQFDPLLSEAEPDYVSDSEDESDPNKENLVPELNDLSMTAFFSRTYKREYAQPAALTKRLVDIGDVTIADTVEEEEEEEEEEGEEEGEGVKDENVFFSLETPKRSDAPRTPLAEISLEHKSRHTLNKKLVESRTQPGDAMSLLTSLVDSVNLAGKSFGHIQRRTLPPRIMVDNSDDDANDILATPAPFNLRTSTSSLQDTSEASQVSLLAPPSSVTPHISKDSNRLSLDLHSSFNLQLQSETSFDLLNDRISFFDGQGKGMSSFLNALDDESDTESCQAITPKTSPSTSCNDDDTTPTQETKVMRNTETVIQDRSSSALPLTGSKELSPSLSSVASPQTSSLVFEPLIKQPNPMVTPAMQRIVVPSVPALRVIKRTKRYDDDRASSTASSTSSGSSTVNNSTRAKILSPPPPPLAVAASDIPIPRPPLKFPLRHEESTRAVVAENSVHTTAKAMTKPLLLKVGAVSGSSGPRRILLPESTKPSKPVSGPNAFARPKVPTPTLGAMNAKGPFAAKSGVPRPVGASGLPPPASKLPAPSGIARFGRKVSAPAATESSSRIAPVRIVPRRYPTYGP</sequence>
<feature type="region of interest" description="Disordered" evidence="1">
    <location>
        <begin position="1"/>
        <end position="41"/>
    </location>
</feature>